<dbReference type="Proteomes" id="UP000244069">
    <property type="component" value="Unassembled WGS sequence"/>
</dbReference>
<dbReference type="PANTHER" id="PTHR45655:SF13">
    <property type="entry name" value="SOLUBLE GUANYLATE CYCLASE GCY-32-RELATED"/>
    <property type="match status" value="1"/>
</dbReference>
<dbReference type="InterPro" id="IPR038158">
    <property type="entry name" value="H-NOX_domain_sf"/>
</dbReference>
<dbReference type="Gene3D" id="3.90.1520.10">
    <property type="entry name" value="H-NOX domain"/>
    <property type="match status" value="1"/>
</dbReference>
<proteinExistence type="predicted"/>
<dbReference type="EMBL" id="QBKN01000031">
    <property type="protein sequence ID" value="PTX41207.1"/>
    <property type="molecule type" value="Genomic_DNA"/>
</dbReference>
<evidence type="ECO:0000313" key="3">
    <source>
        <dbReference type="Proteomes" id="UP000244069"/>
    </source>
</evidence>
<comment type="caution">
    <text evidence="2">The sequence shown here is derived from an EMBL/GenBank/DDBJ whole genome shotgun (WGS) entry which is preliminary data.</text>
</comment>
<dbReference type="RefSeq" id="WP_107978409.1">
    <property type="nucleotide sequence ID" value="NZ_BMEZ01000029.1"/>
</dbReference>
<sequence>MHGLIFRTVQVFLQDTYGARTWQDVVRAAALDLTEFEAMLHYDDWLLDEVLEGAASVLGKSRAAILEDVGTYLISHPNREGLRRLLRFGGEDFTEFLYSLNDLPDRARLAVSDLDLPDLELRDFGNGRFCLQVAGPHEGFSWVLMGILRAMADDYGTLAMLDHHGMARARAMIDVVIVQQEYARGRNFELGAMPYDQSAAS</sequence>
<name>A0A2T6ABP8_9RHOB</name>
<dbReference type="Pfam" id="PF07700">
    <property type="entry name" value="HNOB"/>
    <property type="match status" value="1"/>
</dbReference>
<dbReference type="PANTHER" id="PTHR45655">
    <property type="entry name" value="GUANYLATE CYCLASE SOLUBLE SUBUNIT BETA-2"/>
    <property type="match status" value="1"/>
</dbReference>
<reference evidence="2 3" key="1">
    <citation type="submission" date="2018-04" db="EMBL/GenBank/DDBJ databases">
        <title>Genomic Encyclopedia of Archaeal and Bacterial Type Strains, Phase II (KMG-II): from individual species to whole genera.</title>
        <authorList>
            <person name="Goeker M."/>
        </authorList>
    </citation>
    <scope>NUCLEOTIDE SEQUENCE [LARGE SCALE GENOMIC DNA]</scope>
    <source>
        <strain evidence="2 3">DSM 29329</strain>
    </source>
</reference>
<dbReference type="GO" id="GO:0020037">
    <property type="term" value="F:heme binding"/>
    <property type="evidence" value="ECO:0007669"/>
    <property type="project" value="InterPro"/>
</dbReference>
<evidence type="ECO:0000259" key="1">
    <source>
        <dbReference type="Pfam" id="PF07700"/>
    </source>
</evidence>
<protein>
    <submittedName>
        <fullName evidence="2">Heme-NO-binding protein</fullName>
    </submittedName>
</protein>
<accession>A0A2T6ABP8</accession>
<dbReference type="SUPFAM" id="SSF111126">
    <property type="entry name" value="Ligand-binding domain in the NO signalling and Golgi transport"/>
    <property type="match status" value="1"/>
</dbReference>
<organism evidence="2 3">
    <name type="scientific">Allosediminivita pacifica</name>
    <dbReference type="NCBI Taxonomy" id="1267769"/>
    <lineage>
        <taxon>Bacteria</taxon>
        <taxon>Pseudomonadati</taxon>
        <taxon>Pseudomonadota</taxon>
        <taxon>Alphaproteobacteria</taxon>
        <taxon>Rhodobacterales</taxon>
        <taxon>Paracoccaceae</taxon>
        <taxon>Allosediminivita</taxon>
    </lineage>
</organism>
<dbReference type="InterPro" id="IPR024096">
    <property type="entry name" value="NO_sig/Golgi_transp_ligand-bd"/>
</dbReference>
<dbReference type="OrthoDB" id="981203at2"/>
<evidence type="ECO:0000313" key="2">
    <source>
        <dbReference type="EMBL" id="PTX41207.1"/>
    </source>
</evidence>
<feature type="domain" description="Heme NO-binding" evidence="1">
    <location>
        <begin position="2"/>
        <end position="157"/>
    </location>
</feature>
<dbReference type="InterPro" id="IPR011644">
    <property type="entry name" value="Heme_NO-bd"/>
</dbReference>
<gene>
    <name evidence="2" type="ORF">C8N44_13148</name>
</gene>
<dbReference type="AlphaFoldDB" id="A0A2T6ABP8"/>
<keyword evidence="3" id="KW-1185">Reference proteome</keyword>